<accession>A0ABY5W606</accession>
<evidence type="ECO:0000256" key="2">
    <source>
        <dbReference type="SAM" id="Phobius"/>
    </source>
</evidence>
<evidence type="ECO:0000313" key="4">
    <source>
        <dbReference type="Proteomes" id="UP001059617"/>
    </source>
</evidence>
<feature type="transmembrane region" description="Helical" evidence="2">
    <location>
        <begin position="272"/>
        <end position="291"/>
    </location>
</feature>
<feature type="transmembrane region" description="Helical" evidence="2">
    <location>
        <begin position="367"/>
        <end position="388"/>
    </location>
</feature>
<feature type="transmembrane region" description="Helical" evidence="2">
    <location>
        <begin position="167"/>
        <end position="185"/>
    </location>
</feature>
<dbReference type="InterPro" id="IPR018674">
    <property type="entry name" value="DUF2142_membrane"/>
</dbReference>
<evidence type="ECO:0000313" key="3">
    <source>
        <dbReference type="EMBL" id="UWP85322.1"/>
    </source>
</evidence>
<feature type="region of interest" description="Disordered" evidence="1">
    <location>
        <begin position="499"/>
        <end position="530"/>
    </location>
</feature>
<dbReference type="RefSeq" id="WP_259863423.1">
    <property type="nucleotide sequence ID" value="NZ_BAAAST010000006.1"/>
</dbReference>
<reference evidence="3" key="1">
    <citation type="submission" date="2021-04" db="EMBL/GenBank/DDBJ databases">
        <authorList>
            <person name="Hartkoorn R.C."/>
            <person name="Beaudoing E."/>
            <person name="Hot D."/>
        </authorList>
    </citation>
    <scope>NUCLEOTIDE SEQUENCE</scope>
    <source>
        <strain evidence="3">NRRL B-16292</strain>
    </source>
</reference>
<feature type="transmembrane region" description="Helical" evidence="2">
    <location>
        <begin position="243"/>
        <end position="265"/>
    </location>
</feature>
<gene>
    <name evidence="3" type="ORF">Dfulv_14240</name>
</gene>
<keyword evidence="2" id="KW-0472">Membrane</keyword>
<name>A0ABY5W606_9ACTN</name>
<dbReference type="EMBL" id="CP073720">
    <property type="protein sequence ID" value="UWP85322.1"/>
    <property type="molecule type" value="Genomic_DNA"/>
</dbReference>
<keyword evidence="4" id="KW-1185">Reference proteome</keyword>
<feature type="transmembrane region" description="Helical" evidence="2">
    <location>
        <begin position="400"/>
        <end position="419"/>
    </location>
</feature>
<feature type="compositionally biased region" description="Low complexity" evidence="1">
    <location>
        <begin position="499"/>
        <end position="511"/>
    </location>
</feature>
<reference evidence="3" key="2">
    <citation type="submission" date="2022-09" db="EMBL/GenBank/DDBJ databases">
        <title>Biosynthetic gene clusters of Dactylosporangioum fulvum.</title>
        <authorList>
            <person name="Caradec T."/>
        </authorList>
    </citation>
    <scope>NUCLEOTIDE SEQUENCE</scope>
    <source>
        <strain evidence="3">NRRL B-16292</strain>
    </source>
</reference>
<organism evidence="3 4">
    <name type="scientific">Dactylosporangium fulvum</name>
    <dbReference type="NCBI Taxonomy" id="53359"/>
    <lineage>
        <taxon>Bacteria</taxon>
        <taxon>Bacillati</taxon>
        <taxon>Actinomycetota</taxon>
        <taxon>Actinomycetes</taxon>
        <taxon>Micromonosporales</taxon>
        <taxon>Micromonosporaceae</taxon>
        <taxon>Dactylosporangium</taxon>
    </lineage>
</organism>
<feature type="transmembrane region" description="Helical" evidence="2">
    <location>
        <begin position="220"/>
        <end position="237"/>
    </location>
</feature>
<feature type="transmembrane region" description="Helical" evidence="2">
    <location>
        <begin position="191"/>
        <end position="208"/>
    </location>
</feature>
<evidence type="ECO:0000256" key="1">
    <source>
        <dbReference type="SAM" id="MobiDB-lite"/>
    </source>
</evidence>
<feature type="transmembrane region" description="Helical" evidence="2">
    <location>
        <begin position="431"/>
        <end position="452"/>
    </location>
</feature>
<keyword evidence="2" id="KW-0812">Transmembrane</keyword>
<proteinExistence type="predicted"/>
<sequence length="530" mass="55963">MPENVVPRRWRWWLPHVLGFFLVAAGWALALPVNGTYDEKDHIARAYAVTTGQVITNRTVVDRRDDHKPAFLVPASLLPGNGNVDCAWSPRPARSAACQRWTTDRVPVLTPSGAARYSPVYYLLVGAPLVLLPDLNGILLARLISALAAAMLLASAVGAALRLGSRLLALGVVLIATPMATNLAGSVNPNGLEIAAGIAVCCALLALLRAPDARLDDRAVRRLLVLVGIGSLVLLTVRQLGPALLTLIVAACATLAGPGRIAQLWRRRDTRWIIACSWSLGLAGWLGWLAYSGVARVAPVVRDAQHLTPAQLAQVLATRRIPFYLQQIVGQFGYGETKLPVVVVAAWYLLLGALVVPSLIHGGRRLALVAASLGTASIGLLVALELHYLPIIGWFAHGRYAMPAAAGVVLCAASAPQFERRLARLGRLRRYCTVLTGVAAVLHLYILAFVMTRFQSGPGARLDPFAGAWRPPVGTLLPLLAVLAGVTIIGVLSAATAGTAGTPDTEPAGTASPVHGPPGRHTLPSTTTAP</sequence>
<protein>
    <submittedName>
        <fullName evidence="3">DUF2142 domain-containing protein</fullName>
    </submittedName>
</protein>
<feature type="transmembrane region" description="Helical" evidence="2">
    <location>
        <begin position="472"/>
        <end position="492"/>
    </location>
</feature>
<dbReference type="Proteomes" id="UP001059617">
    <property type="component" value="Chromosome"/>
</dbReference>
<feature type="transmembrane region" description="Helical" evidence="2">
    <location>
        <begin position="139"/>
        <end position="160"/>
    </location>
</feature>
<keyword evidence="2" id="KW-1133">Transmembrane helix</keyword>
<feature type="transmembrane region" description="Helical" evidence="2">
    <location>
        <begin position="339"/>
        <end position="360"/>
    </location>
</feature>
<dbReference type="Pfam" id="PF09913">
    <property type="entry name" value="DUF2142"/>
    <property type="match status" value="1"/>
</dbReference>
<feature type="transmembrane region" description="Helical" evidence="2">
    <location>
        <begin position="12"/>
        <end position="30"/>
    </location>
</feature>